<accession>J0LCN4</accession>
<dbReference type="AlphaFoldDB" id="J0LCN4"/>
<feature type="compositionally biased region" description="Basic and acidic residues" evidence="1">
    <location>
        <begin position="181"/>
        <end position="205"/>
    </location>
</feature>
<protein>
    <submittedName>
        <fullName evidence="2">Uncharacterized protein</fullName>
    </submittedName>
</protein>
<gene>
    <name evidence="2" type="ORF">AURDEDRAFT_131251</name>
</gene>
<proteinExistence type="predicted"/>
<keyword evidence="3" id="KW-1185">Reference proteome</keyword>
<dbReference type="InParanoid" id="J0LCN4"/>
<feature type="compositionally biased region" description="Polar residues" evidence="1">
    <location>
        <begin position="213"/>
        <end position="222"/>
    </location>
</feature>
<evidence type="ECO:0000256" key="1">
    <source>
        <dbReference type="SAM" id="MobiDB-lite"/>
    </source>
</evidence>
<dbReference type="EMBL" id="JH687968">
    <property type="protein sequence ID" value="EJD34281.1"/>
    <property type="molecule type" value="Genomic_DNA"/>
</dbReference>
<sequence>MQSASQVTRFPGYHTERARWPPRPCFTKIRHPPSVPARTSVLCHGPTDGKGTGPIEIQSNLHNPDVKRVQGLGASDETFVRFALARYHANAGPTMRGSADIHECTEARGSCGVGAARCTPPRAQWNSLPGLPTGRTTDWIVAKRLRKELVEVPPVFRGTTVPRMQDYCAVVPEPAPFARLTDTKKQRSNRRRPDSLRAKTGDRKFNGRPIKNIGSNSMTQDNGTLPGALGACRSEHDPCLIRRQSTGSYVSDVELPKSGRLFYYTTGQECIGSLEGGASENPDSHSELSLSEVLRAITATSLIWSGEENTLFLHGNGADTRLRLSRSDALETECAHLTWNWAEKRRDPGVRGTKTDRRIPIRVFSSGDQFPKRKNSTVRLVDVQLSPLLTVGASSTSLPHSAMSTAPIPPVQLQEFCELLHMTVPEKDSVTRDIEDLVSRYLDAKRWEEQSFVLKAQAVAVGAPRGEEGHFDEQRFLMIARLRLLAMIALKVQYEKVHAVEAVANNIFIASSNEAIEHVRITCEPPMADATASSVPFGAGMPPQLAAAHALPDEIYHAPQVLPQIPEEPAVAAPPR</sequence>
<dbReference type="Proteomes" id="UP000006514">
    <property type="component" value="Unassembled WGS sequence"/>
</dbReference>
<reference evidence="3" key="1">
    <citation type="journal article" date="2012" name="Science">
        <title>The Paleozoic origin of enzymatic lignin decomposition reconstructed from 31 fungal genomes.</title>
        <authorList>
            <person name="Floudas D."/>
            <person name="Binder M."/>
            <person name="Riley R."/>
            <person name="Barry K."/>
            <person name="Blanchette R.A."/>
            <person name="Henrissat B."/>
            <person name="Martinez A.T."/>
            <person name="Otillar R."/>
            <person name="Spatafora J.W."/>
            <person name="Yadav J.S."/>
            <person name="Aerts A."/>
            <person name="Benoit I."/>
            <person name="Boyd A."/>
            <person name="Carlson A."/>
            <person name="Copeland A."/>
            <person name="Coutinho P.M."/>
            <person name="de Vries R.P."/>
            <person name="Ferreira P."/>
            <person name="Findley K."/>
            <person name="Foster B."/>
            <person name="Gaskell J."/>
            <person name="Glotzer D."/>
            <person name="Gorecki P."/>
            <person name="Heitman J."/>
            <person name="Hesse C."/>
            <person name="Hori C."/>
            <person name="Igarashi K."/>
            <person name="Jurgens J.A."/>
            <person name="Kallen N."/>
            <person name="Kersten P."/>
            <person name="Kohler A."/>
            <person name="Kuees U."/>
            <person name="Kumar T.K.A."/>
            <person name="Kuo A."/>
            <person name="LaButti K."/>
            <person name="Larrondo L.F."/>
            <person name="Lindquist E."/>
            <person name="Ling A."/>
            <person name="Lombard V."/>
            <person name="Lucas S."/>
            <person name="Lundell T."/>
            <person name="Martin R."/>
            <person name="McLaughlin D.J."/>
            <person name="Morgenstern I."/>
            <person name="Morin E."/>
            <person name="Murat C."/>
            <person name="Nagy L.G."/>
            <person name="Nolan M."/>
            <person name="Ohm R.A."/>
            <person name="Patyshakuliyeva A."/>
            <person name="Rokas A."/>
            <person name="Ruiz-Duenas F.J."/>
            <person name="Sabat G."/>
            <person name="Salamov A."/>
            <person name="Samejima M."/>
            <person name="Schmutz J."/>
            <person name="Slot J.C."/>
            <person name="St John F."/>
            <person name="Stenlid J."/>
            <person name="Sun H."/>
            <person name="Sun S."/>
            <person name="Syed K."/>
            <person name="Tsang A."/>
            <person name="Wiebenga A."/>
            <person name="Young D."/>
            <person name="Pisabarro A."/>
            <person name="Eastwood D.C."/>
            <person name="Martin F."/>
            <person name="Cullen D."/>
            <person name="Grigoriev I.V."/>
            <person name="Hibbett D.S."/>
        </authorList>
    </citation>
    <scope>NUCLEOTIDE SEQUENCE [LARGE SCALE GENOMIC DNA]</scope>
    <source>
        <strain evidence="3">TFB10046</strain>
    </source>
</reference>
<evidence type="ECO:0000313" key="3">
    <source>
        <dbReference type="Proteomes" id="UP000006514"/>
    </source>
</evidence>
<dbReference type="KEGG" id="adl:AURDEDRAFT_131251"/>
<organism evidence="2 3">
    <name type="scientific">Auricularia subglabra (strain TFB-10046 / SS5)</name>
    <name type="common">White-rot fungus</name>
    <name type="synonym">Auricularia delicata (strain TFB10046)</name>
    <dbReference type="NCBI Taxonomy" id="717982"/>
    <lineage>
        <taxon>Eukaryota</taxon>
        <taxon>Fungi</taxon>
        <taxon>Dikarya</taxon>
        <taxon>Basidiomycota</taxon>
        <taxon>Agaricomycotina</taxon>
        <taxon>Agaricomycetes</taxon>
        <taxon>Auriculariales</taxon>
        <taxon>Auriculariaceae</taxon>
        <taxon>Auricularia</taxon>
    </lineage>
</organism>
<feature type="region of interest" description="Disordered" evidence="1">
    <location>
        <begin position="178"/>
        <end position="222"/>
    </location>
</feature>
<evidence type="ECO:0000313" key="2">
    <source>
        <dbReference type="EMBL" id="EJD34281.1"/>
    </source>
</evidence>
<name>J0LCN4_AURST</name>